<dbReference type="EMBL" id="VDMO01000001">
    <property type="protein sequence ID" value="TNM72920.1"/>
    <property type="molecule type" value="Genomic_DNA"/>
</dbReference>
<feature type="compositionally biased region" description="Low complexity" evidence="1">
    <location>
        <begin position="59"/>
        <end position="70"/>
    </location>
</feature>
<proteinExistence type="predicted"/>
<evidence type="ECO:0000313" key="3">
    <source>
        <dbReference type="EMBL" id="TNM72920.1"/>
    </source>
</evidence>
<keyword evidence="2" id="KW-1133">Transmembrane helix</keyword>
<sequence length="83" mass="9686">MDFEAVQAVLILLWVLFVLGCFVWYLSRRHAPRRRWKRPERIRLWDWLGLLLAVFGNDPGIGSSGPDSPSAKTRKKQAARPRR</sequence>
<dbReference type="RefSeq" id="WP_139399808.1">
    <property type="nucleotide sequence ID" value="NZ_JACHEW010000002.1"/>
</dbReference>
<feature type="region of interest" description="Disordered" evidence="1">
    <location>
        <begin position="59"/>
        <end position="83"/>
    </location>
</feature>
<feature type="transmembrane region" description="Helical" evidence="2">
    <location>
        <begin position="6"/>
        <end position="27"/>
    </location>
</feature>
<keyword evidence="2" id="KW-0472">Membrane</keyword>
<evidence type="ECO:0000313" key="4">
    <source>
        <dbReference type="Proteomes" id="UP000313988"/>
    </source>
</evidence>
<dbReference type="Proteomes" id="UP000313988">
    <property type="component" value="Unassembled WGS sequence"/>
</dbReference>
<comment type="caution">
    <text evidence="3">The sequence shown here is derived from an EMBL/GenBank/DDBJ whole genome shotgun (WGS) entry which is preliminary data.</text>
</comment>
<reference evidence="3 4" key="1">
    <citation type="submission" date="2019-06" db="EMBL/GenBank/DDBJ databases">
        <title>Genome sequence of Deinococcus radiopugnans ATCC 19172.</title>
        <authorList>
            <person name="Maclea K.S."/>
            <person name="Maynard C.R."/>
        </authorList>
    </citation>
    <scope>NUCLEOTIDE SEQUENCE [LARGE SCALE GENOMIC DNA]</scope>
    <source>
        <strain evidence="3 4">ATCC 19172</strain>
    </source>
</reference>
<gene>
    <name evidence="3" type="ORF">FHR04_00365</name>
</gene>
<name>A0A5C4YAH8_9DEIO</name>
<feature type="compositionally biased region" description="Basic residues" evidence="1">
    <location>
        <begin position="72"/>
        <end position="83"/>
    </location>
</feature>
<dbReference type="AlphaFoldDB" id="A0A5C4YAH8"/>
<keyword evidence="2" id="KW-0812">Transmembrane</keyword>
<organism evidence="3 4">
    <name type="scientific">Deinococcus radiopugnans ATCC 19172</name>
    <dbReference type="NCBI Taxonomy" id="585398"/>
    <lineage>
        <taxon>Bacteria</taxon>
        <taxon>Thermotogati</taxon>
        <taxon>Deinococcota</taxon>
        <taxon>Deinococci</taxon>
        <taxon>Deinococcales</taxon>
        <taxon>Deinococcaceae</taxon>
        <taxon>Deinococcus</taxon>
    </lineage>
</organism>
<evidence type="ECO:0000256" key="1">
    <source>
        <dbReference type="SAM" id="MobiDB-lite"/>
    </source>
</evidence>
<evidence type="ECO:0000256" key="2">
    <source>
        <dbReference type="SAM" id="Phobius"/>
    </source>
</evidence>
<protein>
    <submittedName>
        <fullName evidence="3">Uncharacterized protein</fullName>
    </submittedName>
</protein>
<accession>A0A5C4YAH8</accession>